<keyword evidence="3" id="KW-1185">Reference proteome</keyword>
<proteinExistence type="predicted"/>
<feature type="region of interest" description="Disordered" evidence="1">
    <location>
        <begin position="84"/>
        <end position="137"/>
    </location>
</feature>
<organism evidence="2 3">
    <name type="scientific">Triangularia setosa</name>
    <dbReference type="NCBI Taxonomy" id="2587417"/>
    <lineage>
        <taxon>Eukaryota</taxon>
        <taxon>Fungi</taxon>
        <taxon>Dikarya</taxon>
        <taxon>Ascomycota</taxon>
        <taxon>Pezizomycotina</taxon>
        <taxon>Sordariomycetes</taxon>
        <taxon>Sordariomycetidae</taxon>
        <taxon>Sordariales</taxon>
        <taxon>Podosporaceae</taxon>
        <taxon>Triangularia</taxon>
    </lineage>
</organism>
<sequence>MHKIYLYGLPSFLCSLGYSLGQAHSQLHTVHTYKRQDCASSELHLNINTTTFPLPINTDTYTTCFLAELPLPLPCLFHPIHLPTDNSENGQKKDGRSGSRKDQSSKRRQGPFRQAGSNYSAARQTGRRIIFGQEGRR</sequence>
<dbReference type="EMBL" id="MU866111">
    <property type="protein sequence ID" value="KAK4179702.1"/>
    <property type="molecule type" value="Genomic_DNA"/>
</dbReference>
<evidence type="ECO:0000313" key="3">
    <source>
        <dbReference type="Proteomes" id="UP001302321"/>
    </source>
</evidence>
<gene>
    <name evidence="2" type="ORF">QBC36DRAFT_321847</name>
</gene>
<evidence type="ECO:0000313" key="2">
    <source>
        <dbReference type="EMBL" id="KAK4179702.1"/>
    </source>
</evidence>
<comment type="caution">
    <text evidence="2">The sequence shown here is derived from an EMBL/GenBank/DDBJ whole genome shotgun (WGS) entry which is preliminary data.</text>
</comment>
<reference evidence="2" key="2">
    <citation type="submission" date="2023-05" db="EMBL/GenBank/DDBJ databases">
        <authorList>
            <consortium name="Lawrence Berkeley National Laboratory"/>
            <person name="Steindorff A."/>
            <person name="Hensen N."/>
            <person name="Bonometti L."/>
            <person name="Westerberg I."/>
            <person name="Brannstrom I.O."/>
            <person name="Guillou S."/>
            <person name="Cros-Aarteil S."/>
            <person name="Calhoun S."/>
            <person name="Haridas S."/>
            <person name="Kuo A."/>
            <person name="Mondo S."/>
            <person name="Pangilinan J."/>
            <person name="Riley R."/>
            <person name="Labutti K."/>
            <person name="Andreopoulos B."/>
            <person name="Lipzen A."/>
            <person name="Chen C."/>
            <person name="Yanf M."/>
            <person name="Daum C."/>
            <person name="Ng V."/>
            <person name="Clum A."/>
            <person name="Ohm R."/>
            <person name="Martin F."/>
            <person name="Silar P."/>
            <person name="Natvig D."/>
            <person name="Lalanne C."/>
            <person name="Gautier V."/>
            <person name="Ament-Velasquez S.L."/>
            <person name="Kruys A."/>
            <person name="Hutchinson M.I."/>
            <person name="Powell A.J."/>
            <person name="Barry K."/>
            <person name="Miller A.N."/>
            <person name="Grigoriev I.V."/>
            <person name="Debuchy R."/>
            <person name="Gladieux P."/>
            <person name="Thoren M.H."/>
            <person name="Johannesson H."/>
        </authorList>
    </citation>
    <scope>NUCLEOTIDE SEQUENCE</scope>
    <source>
        <strain evidence="2">CBS 892.96</strain>
    </source>
</reference>
<accession>A0AAN6WGI3</accession>
<dbReference type="Proteomes" id="UP001302321">
    <property type="component" value="Unassembled WGS sequence"/>
</dbReference>
<name>A0AAN6WGI3_9PEZI</name>
<protein>
    <submittedName>
        <fullName evidence="2">Uncharacterized protein</fullName>
    </submittedName>
</protein>
<dbReference type="AlphaFoldDB" id="A0AAN6WGI3"/>
<evidence type="ECO:0000256" key="1">
    <source>
        <dbReference type="SAM" id="MobiDB-lite"/>
    </source>
</evidence>
<feature type="compositionally biased region" description="Basic and acidic residues" evidence="1">
    <location>
        <begin position="90"/>
        <end position="105"/>
    </location>
</feature>
<reference evidence="2" key="1">
    <citation type="journal article" date="2023" name="Mol. Phylogenet. Evol.">
        <title>Genome-scale phylogeny and comparative genomics of the fungal order Sordariales.</title>
        <authorList>
            <person name="Hensen N."/>
            <person name="Bonometti L."/>
            <person name="Westerberg I."/>
            <person name="Brannstrom I.O."/>
            <person name="Guillou S."/>
            <person name="Cros-Aarteil S."/>
            <person name="Calhoun S."/>
            <person name="Haridas S."/>
            <person name="Kuo A."/>
            <person name="Mondo S."/>
            <person name="Pangilinan J."/>
            <person name="Riley R."/>
            <person name="LaButti K."/>
            <person name="Andreopoulos B."/>
            <person name="Lipzen A."/>
            <person name="Chen C."/>
            <person name="Yan M."/>
            <person name="Daum C."/>
            <person name="Ng V."/>
            <person name="Clum A."/>
            <person name="Steindorff A."/>
            <person name="Ohm R.A."/>
            <person name="Martin F."/>
            <person name="Silar P."/>
            <person name="Natvig D.O."/>
            <person name="Lalanne C."/>
            <person name="Gautier V."/>
            <person name="Ament-Velasquez S.L."/>
            <person name="Kruys A."/>
            <person name="Hutchinson M.I."/>
            <person name="Powell A.J."/>
            <person name="Barry K."/>
            <person name="Miller A.N."/>
            <person name="Grigoriev I.V."/>
            <person name="Debuchy R."/>
            <person name="Gladieux P."/>
            <person name="Hiltunen Thoren M."/>
            <person name="Johannesson H."/>
        </authorList>
    </citation>
    <scope>NUCLEOTIDE SEQUENCE</scope>
    <source>
        <strain evidence="2">CBS 892.96</strain>
    </source>
</reference>